<dbReference type="PROSITE" id="PS50995">
    <property type="entry name" value="HTH_MARR_2"/>
    <property type="match status" value="1"/>
</dbReference>
<dbReference type="SMART" id="SM00347">
    <property type="entry name" value="HTH_MARR"/>
    <property type="match status" value="1"/>
</dbReference>
<dbReference type="Pfam" id="PF12802">
    <property type="entry name" value="MarR_2"/>
    <property type="match status" value="1"/>
</dbReference>
<dbReference type="InterPro" id="IPR000835">
    <property type="entry name" value="HTH_MarR-typ"/>
</dbReference>
<keyword evidence="2" id="KW-0238">DNA-binding</keyword>
<keyword evidence="3" id="KW-0804">Transcription</keyword>
<dbReference type="EMBL" id="CP017717">
    <property type="protein sequence ID" value="AQZ61491.1"/>
    <property type="molecule type" value="Genomic_DNA"/>
</dbReference>
<dbReference type="PANTHER" id="PTHR39515">
    <property type="entry name" value="CONSERVED PROTEIN"/>
    <property type="match status" value="1"/>
</dbReference>
<protein>
    <recommendedName>
        <fullName evidence="5">HTH marR-type domain-containing protein</fullName>
    </recommendedName>
</protein>
<evidence type="ECO:0000256" key="2">
    <source>
        <dbReference type="ARBA" id="ARBA00023125"/>
    </source>
</evidence>
<organism evidence="6 7">
    <name type="scientific">[Actinomadura] parvosata subsp. kistnae</name>
    <dbReference type="NCBI Taxonomy" id="1909395"/>
    <lineage>
        <taxon>Bacteria</taxon>
        <taxon>Bacillati</taxon>
        <taxon>Actinomycetota</taxon>
        <taxon>Actinomycetes</taxon>
        <taxon>Streptosporangiales</taxon>
        <taxon>Streptosporangiaceae</taxon>
        <taxon>Nonomuraea</taxon>
    </lineage>
</organism>
<dbReference type="InterPro" id="IPR036388">
    <property type="entry name" value="WH-like_DNA-bd_sf"/>
</dbReference>
<accession>A0A1U9ZU54</accession>
<dbReference type="STRING" id="1909395.BKM31_08395"/>
<name>A0A1U9ZU54_9ACTN</name>
<dbReference type="PANTHER" id="PTHR39515:SF2">
    <property type="entry name" value="HTH-TYPE TRANSCRIPTIONAL REGULATOR RV0880"/>
    <property type="match status" value="1"/>
</dbReference>
<dbReference type="GO" id="GO:0003677">
    <property type="term" value="F:DNA binding"/>
    <property type="evidence" value="ECO:0007669"/>
    <property type="project" value="UniProtKB-KW"/>
</dbReference>
<keyword evidence="1" id="KW-0805">Transcription regulation</keyword>
<feature type="compositionally biased region" description="Basic and acidic residues" evidence="4">
    <location>
        <begin position="45"/>
        <end position="63"/>
    </location>
</feature>
<dbReference type="InterPro" id="IPR023187">
    <property type="entry name" value="Tscrpt_reg_MarR-type_CS"/>
</dbReference>
<dbReference type="InterPro" id="IPR052526">
    <property type="entry name" value="HTH-type_Bedaq_tolerance"/>
</dbReference>
<dbReference type="Proteomes" id="UP000190797">
    <property type="component" value="Chromosome"/>
</dbReference>
<evidence type="ECO:0000259" key="5">
    <source>
        <dbReference type="PROSITE" id="PS50995"/>
    </source>
</evidence>
<evidence type="ECO:0000313" key="7">
    <source>
        <dbReference type="Proteomes" id="UP000190797"/>
    </source>
</evidence>
<dbReference type="InterPro" id="IPR036390">
    <property type="entry name" value="WH_DNA-bd_sf"/>
</dbReference>
<dbReference type="SUPFAM" id="SSF46785">
    <property type="entry name" value="Winged helix' DNA-binding domain"/>
    <property type="match status" value="1"/>
</dbReference>
<dbReference type="Gene3D" id="1.10.10.10">
    <property type="entry name" value="Winged helix-like DNA-binding domain superfamily/Winged helix DNA-binding domain"/>
    <property type="match status" value="1"/>
</dbReference>
<proteinExistence type="predicted"/>
<evidence type="ECO:0000256" key="1">
    <source>
        <dbReference type="ARBA" id="ARBA00023015"/>
    </source>
</evidence>
<dbReference type="RefSeq" id="WP_080037615.1">
    <property type="nucleotide sequence ID" value="NZ_CP017717.1"/>
</dbReference>
<dbReference type="PROSITE" id="PS01117">
    <property type="entry name" value="HTH_MARR_1"/>
    <property type="match status" value="1"/>
</dbReference>
<feature type="region of interest" description="Disordered" evidence="4">
    <location>
        <begin position="45"/>
        <end position="64"/>
    </location>
</feature>
<dbReference type="AlphaFoldDB" id="A0A1U9ZU54"/>
<keyword evidence="7" id="KW-1185">Reference proteome</keyword>
<gene>
    <name evidence="6" type="ORF">BKM31_08395</name>
</gene>
<reference evidence="7" key="1">
    <citation type="journal article" date="2017" name="Med. Chem. Commun.">
        <title>Nonomuraea sp. ATCC 55076 harbours the largest actinomycete chromosome to date and the kistamicin biosynthetic gene cluster.</title>
        <authorList>
            <person name="Nazari B."/>
            <person name="Forneris C.C."/>
            <person name="Gibson M.I."/>
            <person name="Moon K."/>
            <person name="Schramma K.R."/>
            <person name="Seyedsayamdost M.R."/>
        </authorList>
    </citation>
    <scope>NUCLEOTIDE SEQUENCE [LARGE SCALE GENOMIC DNA]</scope>
    <source>
        <strain evidence="7">ATCC 55076</strain>
    </source>
</reference>
<feature type="domain" description="HTH marR-type" evidence="5">
    <location>
        <begin position="11"/>
        <end position="142"/>
    </location>
</feature>
<evidence type="ECO:0000313" key="6">
    <source>
        <dbReference type="EMBL" id="AQZ61491.1"/>
    </source>
</evidence>
<evidence type="ECO:0000256" key="3">
    <source>
        <dbReference type="ARBA" id="ARBA00023163"/>
    </source>
</evidence>
<dbReference type="KEGG" id="noa:BKM31_08395"/>
<dbReference type="GO" id="GO:0003700">
    <property type="term" value="F:DNA-binding transcription factor activity"/>
    <property type="evidence" value="ECO:0007669"/>
    <property type="project" value="InterPro"/>
</dbReference>
<sequence length="146" mass="16614">MDEETYREAMAPRLRAAVLRLARRLRVDREQSALSNNKIAVLSHLAREGESTPSRISRDERQHPQSLTRVFAELAADGLIERVVDPDDGRRSRLRLTPAGRKAFEEDMALRDRWLTAALDGFTPDELRLLDDAARLLDRIGAPRES</sequence>
<evidence type="ECO:0000256" key="4">
    <source>
        <dbReference type="SAM" id="MobiDB-lite"/>
    </source>
</evidence>